<dbReference type="GO" id="GO:0006384">
    <property type="term" value="P:transcription initiation at RNA polymerase III promoter"/>
    <property type="evidence" value="ECO:0007669"/>
    <property type="project" value="EnsemblFungi"/>
</dbReference>
<reference evidence="9" key="1">
    <citation type="submission" date="2011-03" db="EMBL/GenBank/DDBJ databases">
        <title>The genome sequence of Vavraia culicis strain floridensis.</title>
        <authorList>
            <consortium name="The Broad Institute Genome Sequencing Platform"/>
            <person name="Cuomo C."/>
            <person name="Becnel J."/>
            <person name="Sanscrainte N."/>
            <person name="Young S.K."/>
            <person name="Zeng Q."/>
            <person name="Gargeya S."/>
            <person name="Fitzgerald M."/>
            <person name="Haas B."/>
            <person name="Abouelleil A."/>
            <person name="Alvarado L."/>
            <person name="Arachchi H.M."/>
            <person name="Berlin A."/>
            <person name="Chapman S.B."/>
            <person name="Gearin G."/>
            <person name="Goldberg J."/>
            <person name="Griggs A."/>
            <person name="Gujja S."/>
            <person name="Hansen M."/>
            <person name="Heiman D."/>
            <person name="Howarth C."/>
            <person name="Larimer J."/>
            <person name="Lui A."/>
            <person name="MacDonald P.J.P."/>
            <person name="McCowen C."/>
            <person name="Montmayeur A."/>
            <person name="Murphy C."/>
            <person name="Neiman D."/>
            <person name="Pearson M."/>
            <person name="Priest M."/>
            <person name="Roberts A."/>
            <person name="Saif S."/>
            <person name="Shea T."/>
            <person name="Sisk P."/>
            <person name="Stolte C."/>
            <person name="Sykes S."/>
            <person name="Wortman J."/>
            <person name="Nusbaum C."/>
            <person name="Birren B."/>
        </authorList>
    </citation>
    <scope>NUCLEOTIDE SEQUENCE [LARGE SCALE GENOMIC DNA]</scope>
    <source>
        <strain evidence="9">floridensis</strain>
    </source>
</reference>
<dbReference type="GO" id="GO:0005736">
    <property type="term" value="C:RNA polymerase I complex"/>
    <property type="evidence" value="ECO:0007669"/>
    <property type="project" value="EnsemblFungi"/>
</dbReference>
<dbReference type="Pfam" id="PF03871">
    <property type="entry name" value="RNA_pol_Rpb5_N"/>
    <property type="match status" value="1"/>
</dbReference>
<dbReference type="GO" id="GO:0042797">
    <property type="term" value="P:tRNA transcription by RNA polymerase III"/>
    <property type="evidence" value="ECO:0007669"/>
    <property type="project" value="EnsemblFungi"/>
</dbReference>
<accession>L2GTN4</accession>
<dbReference type="HAMAP" id="MF_00025">
    <property type="entry name" value="RNApol_Rpo5_RPB5"/>
    <property type="match status" value="1"/>
</dbReference>
<feature type="domain" description="RNA polymerase subunit H/Rpb5 C-terminal" evidence="6">
    <location>
        <begin position="150"/>
        <end position="220"/>
    </location>
</feature>
<dbReference type="HOGENOM" id="CLU_058320_0_1_1"/>
<dbReference type="GO" id="GO:0006362">
    <property type="term" value="P:transcription elongation by RNA polymerase I"/>
    <property type="evidence" value="ECO:0007669"/>
    <property type="project" value="EnsemblFungi"/>
</dbReference>
<evidence type="ECO:0000259" key="7">
    <source>
        <dbReference type="Pfam" id="PF03871"/>
    </source>
</evidence>
<dbReference type="InParanoid" id="L2GTN4"/>
<evidence type="ECO:0000313" key="8">
    <source>
        <dbReference type="EMBL" id="ELA47026.1"/>
    </source>
</evidence>
<protein>
    <recommendedName>
        <fullName evidence="2">DNA-directed RNA polymerases I, II, and III subunit RPABC1</fullName>
    </recommendedName>
</protein>
<organism evidence="8 9">
    <name type="scientific">Vavraia culicis (isolate floridensis)</name>
    <name type="common">Microsporidian parasite</name>
    <dbReference type="NCBI Taxonomy" id="948595"/>
    <lineage>
        <taxon>Eukaryota</taxon>
        <taxon>Fungi</taxon>
        <taxon>Fungi incertae sedis</taxon>
        <taxon>Microsporidia</taxon>
        <taxon>Pleistophoridae</taxon>
        <taxon>Vavraia</taxon>
    </lineage>
</organism>
<dbReference type="InterPro" id="IPR005571">
    <property type="entry name" value="RNA_pol_Rpb5_N"/>
</dbReference>
<dbReference type="STRING" id="948595.L2GTN4"/>
<dbReference type="GO" id="GO:0003968">
    <property type="term" value="F:RNA-directed RNA polymerase activity"/>
    <property type="evidence" value="ECO:0007669"/>
    <property type="project" value="EnsemblFungi"/>
</dbReference>
<dbReference type="GO" id="GO:0006386">
    <property type="term" value="P:termination of RNA polymerase III transcription"/>
    <property type="evidence" value="ECO:0007669"/>
    <property type="project" value="EnsemblFungi"/>
</dbReference>
<dbReference type="InterPro" id="IPR000783">
    <property type="entry name" value="RNA_pol_subH/Rpb5_C"/>
</dbReference>
<dbReference type="EMBL" id="GL877426">
    <property type="protein sequence ID" value="ELA47026.1"/>
    <property type="molecule type" value="Genomic_DNA"/>
</dbReference>
<dbReference type="InterPro" id="IPR014381">
    <property type="entry name" value="Arch_Rpo5/euc_Rpb5"/>
</dbReference>
<dbReference type="Proteomes" id="UP000011081">
    <property type="component" value="Unassembled WGS sequence"/>
</dbReference>
<dbReference type="GO" id="GO:0003899">
    <property type="term" value="F:DNA-directed RNA polymerase activity"/>
    <property type="evidence" value="ECO:0007669"/>
    <property type="project" value="EnsemblFungi"/>
</dbReference>
<evidence type="ECO:0000259" key="6">
    <source>
        <dbReference type="Pfam" id="PF01191"/>
    </source>
</evidence>
<dbReference type="InterPro" id="IPR035913">
    <property type="entry name" value="RPB5-like_sf"/>
</dbReference>
<feature type="domain" description="RNA polymerase Rpb5 N-terminal" evidence="7">
    <location>
        <begin position="33"/>
        <end position="108"/>
    </location>
</feature>
<dbReference type="FunCoup" id="L2GTN4">
    <property type="interactions" value="241"/>
</dbReference>
<dbReference type="AlphaFoldDB" id="L2GTN4"/>
<comment type="similarity">
    <text evidence="5">Belongs to the archaeal Rpo5/eukaryotic RPB5 RNA polymerase subunit family.</text>
</comment>
<dbReference type="Gene3D" id="3.40.1340.10">
    <property type="entry name" value="RNA polymerase, Rpb5, N-terminal domain"/>
    <property type="match status" value="1"/>
</dbReference>
<evidence type="ECO:0000256" key="4">
    <source>
        <dbReference type="ARBA" id="ARBA00023242"/>
    </source>
</evidence>
<dbReference type="InterPro" id="IPR036710">
    <property type="entry name" value="RNA_pol_Rpb5_N_sf"/>
</dbReference>
<dbReference type="Gene3D" id="3.90.940.20">
    <property type="entry name" value="RPB5-like RNA polymerase subunit"/>
    <property type="match status" value="1"/>
</dbReference>
<dbReference type="GO" id="GO:0006363">
    <property type="term" value="P:termination of RNA polymerase I transcription"/>
    <property type="evidence" value="ECO:0007669"/>
    <property type="project" value="EnsemblFungi"/>
</dbReference>
<dbReference type="GO" id="GO:0006361">
    <property type="term" value="P:transcription initiation at RNA polymerase I promoter"/>
    <property type="evidence" value="ECO:0007669"/>
    <property type="project" value="EnsemblFungi"/>
</dbReference>
<dbReference type="GO" id="GO:0005665">
    <property type="term" value="C:RNA polymerase II, core complex"/>
    <property type="evidence" value="ECO:0007669"/>
    <property type="project" value="EnsemblFungi"/>
</dbReference>
<dbReference type="GO" id="GO:0006367">
    <property type="term" value="P:transcription initiation at RNA polymerase II promoter"/>
    <property type="evidence" value="ECO:0007669"/>
    <property type="project" value="EnsemblFungi"/>
</dbReference>
<dbReference type="PANTHER" id="PTHR10535:SF0">
    <property type="entry name" value="DNA-DIRECTED RNA POLYMERASES I, II, AND III SUBUNIT RPABC1"/>
    <property type="match status" value="1"/>
</dbReference>
<dbReference type="GO" id="GO:0005666">
    <property type="term" value="C:RNA polymerase III complex"/>
    <property type="evidence" value="ECO:0007669"/>
    <property type="project" value="EnsemblFungi"/>
</dbReference>
<dbReference type="GeneID" id="19879349"/>
<evidence type="ECO:0000256" key="5">
    <source>
        <dbReference type="ARBA" id="ARBA00025765"/>
    </source>
</evidence>
<dbReference type="OMA" id="VRDRGYF"/>
<dbReference type="GO" id="GO:0006368">
    <property type="term" value="P:transcription elongation by RNA polymerase II"/>
    <property type="evidence" value="ECO:0007669"/>
    <property type="project" value="EnsemblFungi"/>
</dbReference>
<keyword evidence="4" id="KW-0539">Nucleus</keyword>
<keyword evidence="3" id="KW-0804">Transcription</keyword>
<evidence type="ECO:0000256" key="2">
    <source>
        <dbReference type="ARBA" id="ARBA00020809"/>
    </source>
</evidence>
<dbReference type="PIRSF" id="PIRSF000747">
    <property type="entry name" value="RPB5"/>
    <property type="match status" value="1"/>
</dbReference>
<dbReference type="OrthoDB" id="248779at2759"/>
<dbReference type="PANTHER" id="PTHR10535">
    <property type="entry name" value="DNA-DIRECTED RNA POLYMERASES I, II, AND III SUBUNIT RPABC1"/>
    <property type="match status" value="1"/>
</dbReference>
<evidence type="ECO:0000256" key="1">
    <source>
        <dbReference type="ARBA" id="ARBA00004123"/>
    </source>
</evidence>
<evidence type="ECO:0000313" key="9">
    <source>
        <dbReference type="Proteomes" id="UP000011081"/>
    </source>
</evidence>
<dbReference type="VEuPathDB" id="MicrosporidiaDB:VCUG_01471"/>
<proteinExistence type="inferred from homology"/>
<dbReference type="Pfam" id="PF01191">
    <property type="entry name" value="RNA_pol_Rpb5_C"/>
    <property type="match status" value="1"/>
</dbReference>
<name>L2GTN4_VAVCU</name>
<gene>
    <name evidence="8" type="ORF">VCUG_01471</name>
</gene>
<comment type="subcellular location">
    <subcellularLocation>
        <location evidence="1">Nucleus</location>
    </subcellularLocation>
</comment>
<dbReference type="RefSeq" id="XP_008074491.1">
    <property type="nucleotide sequence ID" value="XM_008076300.1"/>
</dbReference>
<keyword evidence="9" id="KW-1185">Reference proteome</keyword>
<dbReference type="GO" id="GO:0003677">
    <property type="term" value="F:DNA binding"/>
    <property type="evidence" value="ECO:0007669"/>
    <property type="project" value="InterPro"/>
</dbReference>
<dbReference type="SUPFAM" id="SSF55287">
    <property type="entry name" value="RPB5-like RNA polymerase subunit"/>
    <property type="match status" value="1"/>
</dbReference>
<dbReference type="SUPFAM" id="SSF53036">
    <property type="entry name" value="Eukaryotic RPB5 N-terminal domain"/>
    <property type="match status" value="1"/>
</dbReference>
<sequence>MVCTQIIECLSCAITMGVKPLKFLTPMTSLRNQYLVRKTMLEMLSDRGYPIKEYQMKDYDEFVNKYPSCVKDTSNLRIIVQKDKEMLFVFFSDEEKMSLKNVKILVENIEKQNIKNLIVVLREGISPAASKFALECPVNITIFKEKELLFNVTKHSLVFKHRIITLEEKEKLLEEKKIKEEQMPKILVTDPVAKYLGAKKGDVLEIERESETAGFALYWRRAM</sequence>
<evidence type="ECO:0000256" key="3">
    <source>
        <dbReference type="ARBA" id="ARBA00023163"/>
    </source>
</evidence>